<evidence type="ECO:0000313" key="3">
    <source>
        <dbReference type="Proteomes" id="UP000026960"/>
    </source>
</evidence>
<sequence>MEAERKKSSGRSSHGEGDAAESPGSAIVEEIGGEEDEVAGTSASRQQDVSHSTAPAVRRGLVVYRGLG</sequence>
<keyword evidence="3" id="KW-1185">Reference proteome</keyword>
<dbReference type="AlphaFoldDB" id="A0A0D3F554"/>
<organism evidence="2">
    <name type="scientific">Oryza barthii</name>
    <dbReference type="NCBI Taxonomy" id="65489"/>
    <lineage>
        <taxon>Eukaryota</taxon>
        <taxon>Viridiplantae</taxon>
        <taxon>Streptophyta</taxon>
        <taxon>Embryophyta</taxon>
        <taxon>Tracheophyta</taxon>
        <taxon>Spermatophyta</taxon>
        <taxon>Magnoliopsida</taxon>
        <taxon>Liliopsida</taxon>
        <taxon>Poales</taxon>
        <taxon>Poaceae</taxon>
        <taxon>BOP clade</taxon>
        <taxon>Oryzoideae</taxon>
        <taxon>Oryzeae</taxon>
        <taxon>Oryzinae</taxon>
        <taxon>Oryza</taxon>
    </lineage>
</organism>
<evidence type="ECO:0000313" key="2">
    <source>
        <dbReference type="EnsemblPlants" id="OBART02G16590.1"/>
    </source>
</evidence>
<reference evidence="2" key="2">
    <citation type="submission" date="2015-03" db="UniProtKB">
        <authorList>
            <consortium name="EnsemblPlants"/>
        </authorList>
    </citation>
    <scope>IDENTIFICATION</scope>
</reference>
<accession>A0A0D3F554</accession>
<dbReference type="Proteomes" id="UP000026960">
    <property type="component" value="Chromosome 2"/>
</dbReference>
<dbReference type="HOGENOM" id="CLU_2797950_0_0_1"/>
<feature type="compositionally biased region" description="Polar residues" evidence="1">
    <location>
        <begin position="41"/>
        <end position="53"/>
    </location>
</feature>
<evidence type="ECO:0000256" key="1">
    <source>
        <dbReference type="SAM" id="MobiDB-lite"/>
    </source>
</evidence>
<dbReference type="PaxDb" id="65489-OBART02G16590.1"/>
<proteinExistence type="predicted"/>
<feature type="region of interest" description="Disordered" evidence="1">
    <location>
        <begin position="1"/>
        <end position="60"/>
    </location>
</feature>
<feature type="compositionally biased region" description="Basic and acidic residues" evidence="1">
    <location>
        <begin position="1"/>
        <end position="17"/>
    </location>
</feature>
<dbReference type="EnsemblPlants" id="OBART02G16590.1">
    <property type="protein sequence ID" value="OBART02G16590.1"/>
    <property type="gene ID" value="OBART02G16590"/>
</dbReference>
<reference evidence="2" key="1">
    <citation type="journal article" date="2009" name="Rice">
        <title>De Novo Next Generation Sequencing of Plant Genomes.</title>
        <authorList>
            <person name="Rounsley S."/>
            <person name="Marri P.R."/>
            <person name="Yu Y."/>
            <person name="He R."/>
            <person name="Sisneros N."/>
            <person name="Goicoechea J.L."/>
            <person name="Lee S.J."/>
            <person name="Angelova A."/>
            <person name="Kudrna D."/>
            <person name="Luo M."/>
            <person name="Affourtit J."/>
            <person name="Desany B."/>
            <person name="Knight J."/>
            <person name="Niazi F."/>
            <person name="Egholm M."/>
            <person name="Wing R.A."/>
        </authorList>
    </citation>
    <scope>NUCLEOTIDE SEQUENCE [LARGE SCALE GENOMIC DNA]</scope>
    <source>
        <strain evidence="2">cv. IRGC 105608</strain>
    </source>
</reference>
<name>A0A0D3F554_9ORYZ</name>
<protein>
    <submittedName>
        <fullName evidence="2">Uncharacterized protein</fullName>
    </submittedName>
</protein>
<dbReference type="Gramene" id="OBART02G16590.1">
    <property type="protein sequence ID" value="OBART02G16590.1"/>
    <property type="gene ID" value="OBART02G16590"/>
</dbReference>